<proteinExistence type="predicted"/>
<dbReference type="InterPro" id="IPR003673">
    <property type="entry name" value="CoA-Trfase_fam_III"/>
</dbReference>
<name>A0A6J5ZDI2_9ZZZZ</name>
<organism evidence="2">
    <name type="scientific">freshwater metagenome</name>
    <dbReference type="NCBI Taxonomy" id="449393"/>
    <lineage>
        <taxon>unclassified sequences</taxon>
        <taxon>metagenomes</taxon>
        <taxon>ecological metagenomes</taxon>
    </lineage>
</organism>
<dbReference type="SUPFAM" id="SSF89796">
    <property type="entry name" value="CoA-transferase family III (CaiB/BaiF)"/>
    <property type="match status" value="1"/>
</dbReference>
<dbReference type="Pfam" id="PF02515">
    <property type="entry name" value="CoA_transf_3"/>
    <property type="match status" value="1"/>
</dbReference>
<dbReference type="AlphaFoldDB" id="A0A6J5ZDI2"/>
<reference evidence="2" key="1">
    <citation type="submission" date="2020-05" db="EMBL/GenBank/DDBJ databases">
        <authorList>
            <person name="Chiriac C."/>
            <person name="Salcher M."/>
            <person name="Ghai R."/>
            <person name="Kavagutti S V."/>
        </authorList>
    </citation>
    <scope>NUCLEOTIDE SEQUENCE</scope>
</reference>
<evidence type="ECO:0000313" key="2">
    <source>
        <dbReference type="EMBL" id="CAB4337643.1"/>
    </source>
</evidence>
<sequence length="392" mass="41510">MADSAIDTPLEGLKVVDFTRLFAGPLCTMVLADLGAEVIKVESPGGDDARHFGPPFLGGEGMNFMALNRGKRSVVLDLKTDAGRAAAAKLAEGADIVVENFRPGVAERIGIGEADLRGSNERMIYCSISGFGPAEELGRKPALDLILQALTGVLSRQGTQDGEPRLACITVADTYAAAQGVQGILAALYVRERTGKGQRIDVSLLEAILTAQAYRVICDPETMELPAFDDTIPYQAFEAADGKWLAVAVVSDANWAGLCEVLERSDLIDDVRFSGNPARVDNRDALIPMLSELIAARPRSEWLDLLEARGVPCSAVQDLTDLMADPSMLAAGVLAEVEHPTAGTIRTLGPAIHFSQTPSRTSHAAPRLGEHTEAVLRDAGLDDAAIAACLAP</sequence>
<evidence type="ECO:0000256" key="1">
    <source>
        <dbReference type="ARBA" id="ARBA00022679"/>
    </source>
</evidence>
<dbReference type="GO" id="GO:0008410">
    <property type="term" value="F:CoA-transferase activity"/>
    <property type="evidence" value="ECO:0007669"/>
    <property type="project" value="TreeGrafter"/>
</dbReference>
<dbReference type="PANTHER" id="PTHR48207:SF3">
    <property type="entry name" value="SUCCINATE--HYDROXYMETHYLGLUTARATE COA-TRANSFERASE"/>
    <property type="match status" value="1"/>
</dbReference>
<dbReference type="Gene3D" id="3.30.1540.10">
    <property type="entry name" value="formyl-coa transferase, domain 3"/>
    <property type="match status" value="1"/>
</dbReference>
<dbReference type="PANTHER" id="PTHR48207">
    <property type="entry name" value="SUCCINATE--HYDROXYMETHYLGLUTARATE COA-TRANSFERASE"/>
    <property type="match status" value="1"/>
</dbReference>
<protein>
    <submittedName>
        <fullName evidence="2">Unannotated protein</fullName>
    </submittedName>
</protein>
<accession>A0A6J5ZDI2</accession>
<gene>
    <name evidence="2" type="ORF">UFOPK3547_00305</name>
</gene>
<keyword evidence="1" id="KW-0808">Transferase</keyword>
<dbReference type="InterPro" id="IPR050483">
    <property type="entry name" value="CoA-transferase_III_domain"/>
</dbReference>
<dbReference type="InterPro" id="IPR044855">
    <property type="entry name" value="CoA-Trfase_III_dom3_sf"/>
</dbReference>
<dbReference type="EMBL" id="CAESAN010000016">
    <property type="protein sequence ID" value="CAB4337643.1"/>
    <property type="molecule type" value="Genomic_DNA"/>
</dbReference>
<dbReference type="Gene3D" id="3.40.50.10540">
    <property type="entry name" value="Crotonobetainyl-coa:carnitine coa-transferase, domain 1"/>
    <property type="match status" value="1"/>
</dbReference>
<dbReference type="InterPro" id="IPR023606">
    <property type="entry name" value="CoA-Trfase_III_dom_1_sf"/>
</dbReference>